<feature type="domain" description="Hexokinase C-terminal" evidence="6">
    <location>
        <begin position="95"/>
        <end position="325"/>
    </location>
</feature>
<dbReference type="GO" id="GO:0005829">
    <property type="term" value="C:cytosol"/>
    <property type="evidence" value="ECO:0007669"/>
    <property type="project" value="TreeGrafter"/>
</dbReference>
<dbReference type="InterPro" id="IPR022673">
    <property type="entry name" value="Hexokinase_C"/>
</dbReference>
<keyword evidence="5" id="KW-0808">Transferase</keyword>
<keyword evidence="5" id="KW-0418">Kinase</keyword>
<protein>
    <recommendedName>
        <fullName evidence="5">Phosphotransferase</fullName>
        <ecNumber evidence="5">2.7.1.-</ecNumber>
    </recommendedName>
</protein>
<dbReference type="EC" id="2.7.1.-" evidence="5"/>
<evidence type="ECO:0000256" key="1">
    <source>
        <dbReference type="ARBA" id="ARBA00004888"/>
    </source>
</evidence>
<comment type="pathway">
    <text evidence="1">Carbohydrate degradation; glycolysis; D-glyceraldehyde 3-phosphate and glycerone phosphate from D-glucose: step 1/4.</text>
</comment>
<evidence type="ECO:0000256" key="4">
    <source>
        <dbReference type="ARBA" id="ARBA00044613"/>
    </source>
</evidence>
<dbReference type="InterPro" id="IPR001312">
    <property type="entry name" value="Hexokinase"/>
</dbReference>
<evidence type="ECO:0000256" key="2">
    <source>
        <dbReference type="ARBA" id="ARBA00005028"/>
    </source>
</evidence>
<dbReference type="GO" id="GO:0005536">
    <property type="term" value="F:D-glucose binding"/>
    <property type="evidence" value="ECO:0007669"/>
    <property type="project" value="InterPro"/>
</dbReference>
<proteinExistence type="inferred from homology"/>
<keyword evidence="8" id="KW-1185">Reference proteome</keyword>
<organism evidence="7 8">
    <name type="scientific">Hibiscus syriacus</name>
    <name type="common">Rose of Sharon</name>
    <dbReference type="NCBI Taxonomy" id="106335"/>
    <lineage>
        <taxon>Eukaryota</taxon>
        <taxon>Viridiplantae</taxon>
        <taxon>Streptophyta</taxon>
        <taxon>Embryophyta</taxon>
        <taxon>Tracheophyta</taxon>
        <taxon>Spermatophyta</taxon>
        <taxon>Magnoliopsida</taxon>
        <taxon>eudicotyledons</taxon>
        <taxon>Gunneridae</taxon>
        <taxon>Pentapetalae</taxon>
        <taxon>rosids</taxon>
        <taxon>malvids</taxon>
        <taxon>Malvales</taxon>
        <taxon>Malvaceae</taxon>
        <taxon>Malvoideae</taxon>
        <taxon>Hibiscus</taxon>
    </lineage>
</organism>
<dbReference type="PANTHER" id="PTHR19443:SF16">
    <property type="entry name" value="HEXOKINASE TYPE 1-RELATED"/>
    <property type="match status" value="1"/>
</dbReference>
<dbReference type="GO" id="GO:0006006">
    <property type="term" value="P:glucose metabolic process"/>
    <property type="evidence" value="ECO:0007669"/>
    <property type="project" value="TreeGrafter"/>
</dbReference>
<dbReference type="UniPathway" id="UPA00242"/>
<accession>A0A6A2WYW1</accession>
<evidence type="ECO:0000256" key="5">
    <source>
        <dbReference type="RuleBase" id="RU362007"/>
    </source>
</evidence>
<dbReference type="GO" id="GO:0006096">
    <property type="term" value="P:glycolytic process"/>
    <property type="evidence" value="ECO:0007669"/>
    <property type="project" value="UniProtKB-KW"/>
</dbReference>
<evidence type="ECO:0000256" key="3">
    <source>
        <dbReference type="ARBA" id="ARBA00023152"/>
    </source>
</evidence>
<dbReference type="InterPro" id="IPR043129">
    <property type="entry name" value="ATPase_NBD"/>
</dbReference>
<sequence>MKIPTLALEHLCYTCELFDYIASALAKFVAAESDSLHVSPVGEDAVAELTKAMERVNLDMRVGAFDVPNSPWIMQVNDTVGTLVGGRYKDQDVVAAVILGTGTNAAYVERAHTIPKWHGLLPESGEISKASPSFLKVINMEWGNFRSSHLPLTEYDQELDAGSLNPREQVCIWERLYVEFYKMAEEVEIFGDTITPKLKIPFLLRTPHMSAMHHDTSPDLKVVAAKLNDILEVYNKFYMRLNVILSCEPTAFIGILKKLGRDTVKGGEKQKTVVALDDGLYEHYTKFRTCMENTLRELLGEEVSENIVVKHSNDGSGIGAALLAAFHSQYIGVEEF</sequence>
<dbReference type="PROSITE" id="PS51748">
    <property type="entry name" value="HEXOKINASE_2"/>
    <property type="match status" value="1"/>
</dbReference>
<name>A0A6A2WYW1_HIBSY</name>
<dbReference type="GO" id="GO:0005739">
    <property type="term" value="C:mitochondrion"/>
    <property type="evidence" value="ECO:0007669"/>
    <property type="project" value="TreeGrafter"/>
</dbReference>
<dbReference type="GO" id="GO:0001678">
    <property type="term" value="P:intracellular glucose homeostasis"/>
    <property type="evidence" value="ECO:0007669"/>
    <property type="project" value="InterPro"/>
</dbReference>
<comment type="similarity">
    <text evidence="5">Belongs to the hexokinase family.</text>
</comment>
<comment type="caution">
    <text evidence="7">The sequence shown here is derived from an EMBL/GenBank/DDBJ whole genome shotgun (WGS) entry which is preliminary data.</text>
</comment>
<dbReference type="GO" id="GO:0005524">
    <property type="term" value="F:ATP binding"/>
    <property type="evidence" value="ECO:0007669"/>
    <property type="project" value="UniProtKB-UniRule"/>
</dbReference>
<dbReference type="Proteomes" id="UP000436088">
    <property type="component" value="Unassembled WGS sequence"/>
</dbReference>
<dbReference type="Gene3D" id="3.30.420.40">
    <property type="match status" value="1"/>
</dbReference>
<reference evidence="7" key="1">
    <citation type="submission" date="2019-09" db="EMBL/GenBank/DDBJ databases">
        <title>Draft genome information of white flower Hibiscus syriacus.</title>
        <authorList>
            <person name="Kim Y.-M."/>
        </authorList>
    </citation>
    <scope>NUCLEOTIDE SEQUENCE [LARGE SCALE GENOMIC DNA]</scope>
    <source>
        <strain evidence="7">YM2019G1</strain>
    </source>
</reference>
<gene>
    <name evidence="7" type="ORF">F3Y22_tig00112490pilonHSYRG00069</name>
</gene>
<evidence type="ECO:0000259" key="6">
    <source>
        <dbReference type="Pfam" id="PF03727"/>
    </source>
</evidence>
<dbReference type="PANTHER" id="PTHR19443">
    <property type="entry name" value="HEXOKINASE"/>
    <property type="match status" value="1"/>
</dbReference>
<dbReference type="SUPFAM" id="SSF53067">
    <property type="entry name" value="Actin-like ATPase domain"/>
    <property type="match status" value="2"/>
</dbReference>
<dbReference type="GO" id="GO:0004340">
    <property type="term" value="F:glucokinase activity"/>
    <property type="evidence" value="ECO:0007669"/>
    <property type="project" value="TreeGrafter"/>
</dbReference>
<dbReference type="Gene3D" id="3.40.367.20">
    <property type="match status" value="1"/>
</dbReference>
<dbReference type="Pfam" id="PF03727">
    <property type="entry name" value="Hexokinase_2"/>
    <property type="match status" value="1"/>
</dbReference>
<comment type="pathway">
    <text evidence="2">Carbohydrate metabolism; hexose metabolism.</text>
</comment>
<keyword evidence="5" id="KW-0067">ATP-binding</keyword>
<dbReference type="AlphaFoldDB" id="A0A6A2WYW1"/>
<evidence type="ECO:0000313" key="8">
    <source>
        <dbReference type="Proteomes" id="UP000436088"/>
    </source>
</evidence>
<dbReference type="PRINTS" id="PR00475">
    <property type="entry name" value="HEXOKINASE"/>
</dbReference>
<keyword evidence="3 5" id="KW-0324">Glycolysis</keyword>
<dbReference type="GO" id="GO:0008865">
    <property type="term" value="F:fructokinase activity"/>
    <property type="evidence" value="ECO:0007669"/>
    <property type="project" value="TreeGrafter"/>
</dbReference>
<evidence type="ECO:0000313" key="7">
    <source>
        <dbReference type="EMBL" id="KAE8666851.1"/>
    </source>
</evidence>
<comment type="catalytic activity">
    <reaction evidence="4">
        <text>a D-hexose + ATP = a D-hexose 6-phosphate + ADP + H(+)</text>
        <dbReference type="Rhea" id="RHEA:22740"/>
        <dbReference type="ChEBI" id="CHEBI:4194"/>
        <dbReference type="ChEBI" id="CHEBI:15378"/>
        <dbReference type="ChEBI" id="CHEBI:30616"/>
        <dbReference type="ChEBI" id="CHEBI:229467"/>
        <dbReference type="ChEBI" id="CHEBI:456216"/>
        <dbReference type="EC" id="2.7.1.1"/>
    </reaction>
    <physiologicalReaction direction="left-to-right" evidence="4">
        <dbReference type="Rhea" id="RHEA:22741"/>
    </physiologicalReaction>
</comment>
<keyword evidence="5" id="KW-0547">Nucleotide-binding</keyword>
<dbReference type="EMBL" id="VEPZ02001592">
    <property type="protein sequence ID" value="KAE8666851.1"/>
    <property type="molecule type" value="Genomic_DNA"/>
</dbReference>